<dbReference type="SUPFAM" id="SSF49599">
    <property type="entry name" value="TRAF domain-like"/>
    <property type="match status" value="1"/>
</dbReference>
<dbReference type="PROSITE" id="PS50097">
    <property type="entry name" value="BTB"/>
    <property type="match status" value="1"/>
</dbReference>
<protein>
    <recommendedName>
        <fullName evidence="7">Speckle-type POZ protein</fullName>
    </recommendedName>
</protein>
<dbReference type="Gene3D" id="3.30.710.10">
    <property type="entry name" value="Potassium Channel Kv1.1, Chain A"/>
    <property type="match status" value="1"/>
</dbReference>
<dbReference type="Gene3D" id="1.25.40.420">
    <property type="match status" value="1"/>
</dbReference>
<dbReference type="EMBL" id="JAUUTY010000002">
    <property type="protein sequence ID" value="KAK1687247.1"/>
    <property type="molecule type" value="Genomic_DNA"/>
</dbReference>
<evidence type="ECO:0000313" key="5">
    <source>
        <dbReference type="EMBL" id="KAK1687247.1"/>
    </source>
</evidence>
<accession>A0AAD8TSZ6</accession>
<dbReference type="InterPro" id="IPR056423">
    <property type="entry name" value="BACK_BPM_SPOP"/>
</dbReference>
<dbReference type="Pfam" id="PF22486">
    <property type="entry name" value="MATH_2"/>
    <property type="match status" value="1"/>
</dbReference>
<dbReference type="GO" id="GO:0016567">
    <property type="term" value="P:protein ubiquitination"/>
    <property type="evidence" value="ECO:0007669"/>
    <property type="project" value="InterPro"/>
</dbReference>
<keyword evidence="6" id="KW-1185">Reference proteome</keyword>
<dbReference type="AlphaFoldDB" id="A0AAD8TSZ6"/>
<evidence type="ECO:0000313" key="6">
    <source>
        <dbReference type="Proteomes" id="UP001231189"/>
    </source>
</evidence>
<dbReference type="InterPro" id="IPR002083">
    <property type="entry name" value="MATH/TRAF_dom"/>
</dbReference>
<dbReference type="PANTHER" id="PTHR26379:SF522">
    <property type="entry name" value="(BREAD WHEAT) HYPOTHETICAL PROTEIN"/>
    <property type="match status" value="1"/>
</dbReference>
<dbReference type="Pfam" id="PF00651">
    <property type="entry name" value="BTB"/>
    <property type="match status" value="1"/>
</dbReference>
<dbReference type="PROSITE" id="PS50144">
    <property type="entry name" value="MATH"/>
    <property type="match status" value="1"/>
</dbReference>
<evidence type="ECO:0000256" key="2">
    <source>
        <dbReference type="ARBA" id="ARBA00010846"/>
    </source>
</evidence>
<dbReference type="InterPro" id="IPR011333">
    <property type="entry name" value="SKP1/BTB/POZ_sf"/>
</dbReference>
<dbReference type="SUPFAM" id="SSF54695">
    <property type="entry name" value="POZ domain"/>
    <property type="match status" value="1"/>
</dbReference>
<dbReference type="InterPro" id="IPR045005">
    <property type="entry name" value="BPM1-6"/>
</dbReference>
<evidence type="ECO:0000259" key="4">
    <source>
        <dbReference type="PROSITE" id="PS50144"/>
    </source>
</evidence>
<proteinExistence type="inferred from homology"/>
<evidence type="ECO:0000256" key="1">
    <source>
        <dbReference type="ARBA" id="ARBA00004906"/>
    </source>
</evidence>
<dbReference type="InterPro" id="IPR008974">
    <property type="entry name" value="TRAF-like"/>
</dbReference>
<gene>
    <name evidence="5" type="ORF">QYE76_048095</name>
</gene>
<organism evidence="5 6">
    <name type="scientific">Lolium multiflorum</name>
    <name type="common">Italian ryegrass</name>
    <name type="synonym">Lolium perenne subsp. multiflorum</name>
    <dbReference type="NCBI Taxonomy" id="4521"/>
    <lineage>
        <taxon>Eukaryota</taxon>
        <taxon>Viridiplantae</taxon>
        <taxon>Streptophyta</taxon>
        <taxon>Embryophyta</taxon>
        <taxon>Tracheophyta</taxon>
        <taxon>Spermatophyta</taxon>
        <taxon>Magnoliopsida</taxon>
        <taxon>Liliopsida</taxon>
        <taxon>Poales</taxon>
        <taxon>Poaceae</taxon>
        <taxon>BOP clade</taxon>
        <taxon>Pooideae</taxon>
        <taxon>Poodae</taxon>
        <taxon>Poeae</taxon>
        <taxon>Poeae Chloroplast Group 2 (Poeae type)</taxon>
        <taxon>Loliodinae</taxon>
        <taxon>Loliinae</taxon>
        <taxon>Lolium</taxon>
    </lineage>
</organism>
<comment type="pathway">
    <text evidence="1">Protein modification; protein ubiquitination.</text>
</comment>
<dbReference type="CDD" id="cd18280">
    <property type="entry name" value="BTB_POZ_BPM_plant"/>
    <property type="match status" value="1"/>
</dbReference>
<evidence type="ECO:0008006" key="7">
    <source>
        <dbReference type="Google" id="ProtNLM"/>
    </source>
</evidence>
<sequence>MGSAGHAINVASASGYHLLVVNGYSYTKALTPNGTAFYSLGFMVGGHRWRIKYYPKGDNWTSADSLSLFLQLDDQDVTGPLKVRYIFSFVDELEKQDSAYVNAAPPGMFSSNAPSWGYSVFMKNNVLEKSNHLKDDCFTIRCDLAIVTTVDIAIKVPPPSLQQHISDLLQSNEGTDVTFKVDNETFVAHRCVLAARSAVFKAELFGPMKEGTVSSVIDVEEMEASVFRALLFFVYTDSLPDIEIAMLEEEEEAQEALWLQHLLAAADRYDLQRLKALCEKKLCENISVSSVTNIFTLADRHNCCGLKEACLEFVKTPANLKEITVADGLDDIIRTCPSLVKELIAKFAS</sequence>
<dbReference type="CDD" id="cd00121">
    <property type="entry name" value="MATH"/>
    <property type="match status" value="1"/>
</dbReference>
<dbReference type="Pfam" id="PF24570">
    <property type="entry name" value="BACK_BPM_SPOP"/>
    <property type="match status" value="1"/>
</dbReference>
<dbReference type="Proteomes" id="UP001231189">
    <property type="component" value="Unassembled WGS sequence"/>
</dbReference>
<dbReference type="PANTHER" id="PTHR26379">
    <property type="entry name" value="BTB/POZ AND MATH DOMAIN-CONTAINING PROTEIN 1"/>
    <property type="match status" value="1"/>
</dbReference>
<name>A0AAD8TSZ6_LOLMU</name>
<evidence type="ECO:0000259" key="3">
    <source>
        <dbReference type="PROSITE" id="PS50097"/>
    </source>
</evidence>
<dbReference type="Gene3D" id="2.60.210.10">
    <property type="entry name" value="Apoptosis, Tumor Necrosis Factor Receptor Associated Protein 2, Chain A"/>
    <property type="match status" value="1"/>
</dbReference>
<comment type="similarity">
    <text evidence="2">Belongs to the Tdpoz family.</text>
</comment>
<feature type="domain" description="BTB" evidence="3">
    <location>
        <begin position="175"/>
        <end position="243"/>
    </location>
</feature>
<dbReference type="SMART" id="SM00225">
    <property type="entry name" value="BTB"/>
    <property type="match status" value="1"/>
</dbReference>
<dbReference type="InterPro" id="IPR000210">
    <property type="entry name" value="BTB/POZ_dom"/>
</dbReference>
<reference evidence="5" key="1">
    <citation type="submission" date="2023-07" db="EMBL/GenBank/DDBJ databases">
        <title>A chromosome-level genome assembly of Lolium multiflorum.</title>
        <authorList>
            <person name="Chen Y."/>
            <person name="Copetti D."/>
            <person name="Kolliker R."/>
            <person name="Studer B."/>
        </authorList>
    </citation>
    <scope>NUCLEOTIDE SEQUENCE</scope>
    <source>
        <strain evidence="5">02402/16</strain>
        <tissue evidence="5">Leaf</tissue>
    </source>
</reference>
<comment type="caution">
    <text evidence="5">The sequence shown here is derived from an EMBL/GenBank/DDBJ whole genome shotgun (WGS) entry which is preliminary data.</text>
</comment>
<feature type="domain" description="MATH" evidence="4">
    <location>
        <begin position="14"/>
        <end position="144"/>
    </location>
</feature>